<feature type="domain" description="Recombinase" evidence="2">
    <location>
        <begin position="159"/>
        <end position="283"/>
    </location>
</feature>
<evidence type="ECO:0000259" key="2">
    <source>
        <dbReference type="PROSITE" id="PS51737"/>
    </source>
</evidence>
<proteinExistence type="predicted"/>
<dbReference type="PROSITE" id="PS51736">
    <property type="entry name" value="RECOMBINASES_3"/>
    <property type="match status" value="1"/>
</dbReference>
<dbReference type="Gene3D" id="3.40.50.1390">
    <property type="entry name" value="Resolvase, N-terminal catalytic domain"/>
    <property type="match status" value="1"/>
</dbReference>
<dbReference type="AlphaFoldDB" id="A0A2M7QH56"/>
<gene>
    <name evidence="3" type="ORF">COY87_05010</name>
</gene>
<dbReference type="SMART" id="SM00857">
    <property type="entry name" value="Resolvase"/>
    <property type="match status" value="1"/>
</dbReference>
<dbReference type="GO" id="GO:0003677">
    <property type="term" value="F:DNA binding"/>
    <property type="evidence" value="ECO:0007669"/>
    <property type="project" value="InterPro"/>
</dbReference>
<evidence type="ECO:0000313" key="4">
    <source>
        <dbReference type="Proteomes" id="UP000229401"/>
    </source>
</evidence>
<evidence type="ECO:0000313" key="3">
    <source>
        <dbReference type="EMBL" id="PIY71662.1"/>
    </source>
</evidence>
<dbReference type="SUPFAM" id="SSF53041">
    <property type="entry name" value="Resolvase-like"/>
    <property type="match status" value="1"/>
</dbReference>
<dbReference type="Pfam" id="PF00239">
    <property type="entry name" value="Resolvase"/>
    <property type="match status" value="1"/>
</dbReference>
<dbReference type="InterPro" id="IPR050639">
    <property type="entry name" value="SSR_resolvase"/>
</dbReference>
<evidence type="ECO:0008006" key="5">
    <source>
        <dbReference type="Google" id="ProtNLM"/>
    </source>
</evidence>
<feature type="non-terminal residue" evidence="3">
    <location>
        <position position="406"/>
    </location>
</feature>
<sequence>MLLINEHDMKYYIYARKSSEAEDRQAASIPDQLKELKTLNDRLNLPVIHIYGESKSAKITGRPDFNLMLNQISEGIAQGIIVWHPDRLSRNPEDSAKIISLMDQGKLLEVATPSQIFRNNPMDKFMLGFFMMNAKLENDNKSVNVKRGLKAKAEKGWLPSGAKPGYMNDKFGEKGNKKLPIDPVKFPLIKQVWTLMLTGAYTVGQIIDKLNNEWGYRTLIRKRVGGKPMCRSQIYKMFTDPFYYGEFEYPVGSGKFYKGQHQSMITREEFDRVQILLGRPSRPRPHNRHFSFTGLITCGECGSMITAEEKWQVICPECKIKFASKNKTACPKCNTKIEEMKSPKLLHYIYYHCTKQKNKECTQLSVREEKLEKQIEEILSKIKISERFKHWAIKYLNELNDQEVNT</sequence>
<dbReference type="InterPro" id="IPR038109">
    <property type="entry name" value="DNA_bind_recomb_sf"/>
</dbReference>
<dbReference type="Pfam" id="PF07508">
    <property type="entry name" value="Recombinase"/>
    <property type="match status" value="1"/>
</dbReference>
<dbReference type="InterPro" id="IPR006119">
    <property type="entry name" value="Resolv_N"/>
</dbReference>
<name>A0A2M7QH56_9BACT</name>
<reference evidence="4" key="1">
    <citation type="submission" date="2017-09" db="EMBL/GenBank/DDBJ databases">
        <title>Depth-based differentiation of microbial function through sediment-hosted aquifers and enrichment of novel symbionts in the deep terrestrial subsurface.</title>
        <authorList>
            <person name="Probst A.J."/>
            <person name="Ladd B."/>
            <person name="Jarett J.K."/>
            <person name="Geller-Mcgrath D.E."/>
            <person name="Sieber C.M.K."/>
            <person name="Emerson J.B."/>
            <person name="Anantharaman K."/>
            <person name="Thomas B.C."/>
            <person name="Malmstrom R."/>
            <person name="Stieglmeier M."/>
            <person name="Klingl A."/>
            <person name="Woyke T."/>
            <person name="Ryan C.M."/>
            <person name="Banfield J.F."/>
        </authorList>
    </citation>
    <scope>NUCLEOTIDE SEQUENCE [LARGE SCALE GENOMIC DNA]</scope>
</reference>
<dbReference type="EMBL" id="PFLI01000173">
    <property type="protein sequence ID" value="PIY71662.1"/>
    <property type="molecule type" value="Genomic_DNA"/>
</dbReference>
<evidence type="ECO:0000259" key="1">
    <source>
        <dbReference type="PROSITE" id="PS51736"/>
    </source>
</evidence>
<dbReference type="Proteomes" id="UP000229401">
    <property type="component" value="Unassembled WGS sequence"/>
</dbReference>
<feature type="domain" description="Resolvase/invertase-type recombinase catalytic" evidence="1">
    <location>
        <begin position="10"/>
        <end position="156"/>
    </location>
</feature>
<dbReference type="PANTHER" id="PTHR30461">
    <property type="entry name" value="DNA-INVERTASE FROM LAMBDOID PROPHAGE"/>
    <property type="match status" value="1"/>
</dbReference>
<comment type="caution">
    <text evidence="3">The sequence shown here is derived from an EMBL/GenBank/DDBJ whole genome shotgun (WGS) entry which is preliminary data.</text>
</comment>
<dbReference type="GO" id="GO:0000150">
    <property type="term" value="F:DNA strand exchange activity"/>
    <property type="evidence" value="ECO:0007669"/>
    <property type="project" value="InterPro"/>
</dbReference>
<dbReference type="Gene3D" id="3.90.1750.20">
    <property type="entry name" value="Putative Large Serine Recombinase, Chain B, Domain 2"/>
    <property type="match status" value="1"/>
</dbReference>
<organism evidence="3 4">
    <name type="scientific">Candidatus Roizmanbacteria bacterium CG_4_10_14_0_8_um_filter_33_9</name>
    <dbReference type="NCBI Taxonomy" id="1974826"/>
    <lineage>
        <taxon>Bacteria</taxon>
        <taxon>Candidatus Roizmaniibacteriota</taxon>
    </lineage>
</organism>
<dbReference type="PROSITE" id="PS51737">
    <property type="entry name" value="RECOMBINASE_DNA_BIND"/>
    <property type="match status" value="1"/>
</dbReference>
<protein>
    <recommendedName>
        <fullName evidence="5">Recombinase domain-containing protein</fullName>
    </recommendedName>
</protein>
<accession>A0A2M7QH56</accession>
<dbReference type="InterPro" id="IPR036162">
    <property type="entry name" value="Resolvase-like_N_sf"/>
</dbReference>
<dbReference type="InterPro" id="IPR011109">
    <property type="entry name" value="DNA_bind_recombinase_dom"/>
</dbReference>
<dbReference type="CDD" id="cd00338">
    <property type="entry name" value="Ser_Recombinase"/>
    <property type="match status" value="1"/>
</dbReference>
<dbReference type="PANTHER" id="PTHR30461:SF23">
    <property type="entry name" value="DNA RECOMBINASE-RELATED"/>
    <property type="match status" value="1"/>
</dbReference>